<reference evidence="1 2" key="1">
    <citation type="submission" date="2017-04" db="EMBL/GenBank/DDBJ databases">
        <authorList>
            <person name="Afonso C.L."/>
            <person name="Miller P.J."/>
            <person name="Scott M.A."/>
            <person name="Spackman E."/>
            <person name="Goraichik I."/>
            <person name="Dimitrov K.M."/>
            <person name="Suarez D.L."/>
            <person name="Swayne D.E."/>
        </authorList>
    </citation>
    <scope>NUCLEOTIDE SEQUENCE [LARGE SCALE GENOMIC DNA]</scope>
</reference>
<keyword evidence="2" id="KW-1185">Reference proteome</keyword>
<dbReference type="OrthoDB" id="361494at2759"/>
<gene>
    <name evidence="1" type="ORF">KASA_0P02211G</name>
</gene>
<organism evidence="1 2">
    <name type="scientific">Maudiozyma saulgeensis</name>
    <dbReference type="NCBI Taxonomy" id="1789683"/>
    <lineage>
        <taxon>Eukaryota</taxon>
        <taxon>Fungi</taxon>
        <taxon>Dikarya</taxon>
        <taxon>Ascomycota</taxon>
        <taxon>Saccharomycotina</taxon>
        <taxon>Saccharomycetes</taxon>
        <taxon>Saccharomycetales</taxon>
        <taxon>Saccharomycetaceae</taxon>
        <taxon>Maudiozyma</taxon>
    </lineage>
</organism>
<dbReference type="Proteomes" id="UP000196158">
    <property type="component" value="Unassembled WGS sequence"/>
</dbReference>
<dbReference type="STRING" id="1789683.A0A1X7R044"/>
<name>A0A1X7R044_9SACH</name>
<dbReference type="Gene3D" id="2.130.10.10">
    <property type="entry name" value="YVTN repeat-like/Quinoprotein amine dehydrogenase"/>
    <property type="match status" value="1"/>
</dbReference>
<dbReference type="SUPFAM" id="SSF101908">
    <property type="entry name" value="Putative isomerase YbhE"/>
    <property type="match status" value="1"/>
</dbReference>
<evidence type="ECO:0000313" key="1">
    <source>
        <dbReference type="EMBL" id="SMN19073.1"/>
    </source>
</evidence>
<sequence>MKYYEPIGVFRQPAMYNNYNNEISYNNKSWLNHYYNNTTTSNKPHFHRSLRKVSEEYNDHYITQKLQSDYWTTKQLTDENVIWNDITVSNVNDKLCIANNNKNSIQLSLFQLSQDLKYAKRGVSLNKLHKVTLPKNNPVTTLSFVEFHSRRHQNDLLLTAHQNGYVHLITTSSSDGSQIVSRFNHSKFMTFEGDALIAGHVGAMPIRQLECDLNSNNGFVSLINESLFMYDISMNKSPTYLNHFPSINSFALHKDTPLVALAQSTGISFLDVRDSNQPTLYATGKNIITTEWIDQHTISIGEANSGTIQLFDIRMLQEQSTTVPFLECHLDMDVTARSLKYDSEHKTLSALDDMGTLTRWELPSGNNTIPQQCYLKNGLHSVNRGNNDDDNNDNNNIITNVLKCGDTLVKNGNISGMTLWKDTVIAHGLNELSIHRIVDVEMSSTATQLPSPTSSTVTVVGDKENKFIMNSPVEYNENGDSDATSLFDSYSEDDHADIATLRPEPLSPLKNNINDDSSLNKFASKNLSCQTIVETTQLFN</sequence>
<proteinExistence type="predicted"/>
<dbReference type="EMBL" id="FXLY01000003">
    <property type="protein sequence ID" value="SMN19073.1"/>
    <property type="molecule type" value="Genomic_DNA"/>
</dbReference>
<dbReference type="AlphaFoldDB" id="A0A1X7R044"/>
<evidence type="ECO:0000313" key="2">
    <source>
        <dbReference type="Proteomes" id="UP000196158"/>
    </source>
</evidence>
<dbReference type="InterPro" id="IPR015943">
    <property type="entry name" value="WD40/YVTN_repeat-like_dom_sf"/>
</dbReference>
<accession>A0A1X7R044</accession>
<protein>
    <submittedName>
        <fullName evidence="1">Similar to Saccharomyces cerevisiae YER124C DSE1 Daughter cell-specific protein, may regulate cross-talk between the mating and filamentation pathways</fullName>
    </submittedName>
</protein>